<dbReference type="RefSeq" id="WP_168058345.1">
    <property type="nucleotide sequence ID" value="NZ_VTOW01000001.1"/>
</dbReference>
<proteinExistence type="inferred from homology"/>
<keyword evidence="4" id="KW-1185">Reference proteome</keyword>
<comment type="catalytic activity">
    <reaction evidence="2">
        <text>a long-chain fatty aldehyde + NADP(+) + CoA = a long-chain fatty acyl-CoA + NADPH + H(+)</text>
        <dbReference type="Rhea" id="RHEA:15437"/>
        <dbReference type="ChEBI" id="CHEBI:15378"/>
        <dbReference type="ChEBI" id="CHEBI:17176"/>
        <dbReference type="ChEBI" id="CHEBI:57287"/>
        <dbReference type="ChEBI" id="CHEBI:57783"/>
        <dbReference type="ChEBI" id="CHEBI:58349"/>
        <dbReference type="ChEBI" id="CHEBI:83139"/>
        <dbReference type="EC" id="1.2.1.50"/>
    </reaction>
</comment>
<comment type="similarity">
    <text evidence="2">Belongs to the LuxC family.</text>
</comment>
<dbReference type="GO" id="GO:0008218">
    <property type="term" value="P:bioluminescence"/>
    <property type="evidence" value="ECO:0007669"/>
    <property type="project" value="InterPro"/>
</dbReference>
<dbReference type="EC" id="1.2.1.50" evidence="2"/>
<evidence type="ECO:0000313" key="3">
    <source>
        <dbReference type="EMBL" id="NKE70079.1"/>
    </source>
</evidence>
<evidence type="ECO:0000256" key="2">
    <source>
        <dbReference type="PIRNR" id="PIRNR009414"/>
    </source>
</evidence>
<accession>A0A7X6DMV6</accession>
<dbReference type="EMBL" id="VTOW01000001">
    <property type="protein sequence ID" value="NKE70079.1"/>
    <property type="molecule type" value="Genomic_DNA"/>
</dbReference>
<keyword evidence="2" id="KW-0560">Oxidoreductase</keyword>
<organism evidence="3 4">
    <name type="scientific">Candidatus Manganitrophus noduliformans</name>
    <dbReference type="NCBI Taxonomy" id="2606439"/>
    <lineage>
        <taxon>Bacteria</taxon>
        <taxon>Pseudomonadati</taxon>
        <taxon>Nitrospirota</taxon>
        <taxon>Nitrospiria</taxon>
        <taxon>Candidatus Troglogloeales</taxon>
        <taxon>Candidatus Manganitrophaceae</taxon>
        <taxon>Candidatus Manganitrophus</taxon>
    </lineage>
</organism>
<dbReference type="Pfam" id="PF05893">
    <property type="entry name" value="LuxC"/>
    <property type="match status" value="1"/>
</dbReference>
<sequence length="452" mass="50156">MKGYYLPERSVAEEQNEAHGIPLAMPLVSESDLVEISDFLIDSQKKLAAESIFKIVDWIDAAARCWADPADSIRQEAESILPILTGDSREMVRFTLDDLFKHLTRPVLLQLLEAEVGDPTLLDQFRPKPKGVGFTRAFGPRLTAHILPGNLAGTAVYSLVCGLLAKSANLAKVSREEFLLPVLFARSLRKIRPDLAQSLAVLTWENSAIDLTRAVFQKAELAIIYGGDETIETLRKEIPPSTRTIFHGHRLSLGVIARESIDKDRAEQAATDIALFDQRGCLSPHLYYVEEGGAVSPVEFAQWLAQSLYVASYQLPKGVTSSAEAAQIQQLRGAIPLKGGKVFPSPSGVDWTVLYDPDPHFSVSPLARTIWIKPVRDLSEIAGHLESIRPYLQGVGLAIPQERQTEVVLSLARMGVNRICAIGKMQKPPLTWHHDGRFRLLDLLRFVDWENT</sequence>
<evidence type="ECO:0000313" key="4">
    <source>
        <dbReference type="Proteomes" id="UP000534783"/>
    </source>
</evidence>
<dbReference type="GO" id="GO:0003995">
    <property type="term" value="F:acyl-CoA dehydrogenase activity"/>
    <property type="evidence" value="ECO:0007669"/>
    <property type="project" value="InterPro"/>
</dbReference>
<gene>
    <name evidence="3" type="ORF">MNODULE_04885</name>
</gene>
<name>A0A7X6DMV6_9BACT</name>
<dbReference type="PIRSF" id="PIRSF009414">
    <property type="entry name" value="LuxC"/>
    <property type="match status" value="1"/>
</dbReference>
<protein>
    <recommendedName>
        <fullName evidence="2">Acyl-CoA reductase</fullName>
        <ecNumber evidence="2">1.2.1.50</ecNumber>
    </recommendedName>
</protein>
<evidence type="ECO:0000256" key="1">
    <source>
        <dbReference type="ARBA" id="ARBA00022857"/>
    </source>
</evidence>
<dbReference type="InterPro" id="IPR008670">
    <property type="entry name" value="CoA_reduct_LuxC"/>
</dbReference>
<keyword evidence="1 2" id="KW-0521">NADP</keyword>
<dbReference type="GO" id="GO:0050062">
    <property type="term" value="F:long-chain-fatty-acyl-CoA reductase activity"/>
    <property type="evidence" value="ECO:0007669"/>
    <property type="project" value="UniProtKB-EC"/>
</dbReference>
<dbReference type="Proteomes" id="UP000534783">
    <property type="component" value="Unassembled WGS sequence"/>
</dbReference>
<comment type="caution">
    <text evidence="3">The sequence shown here is derived from an EMBL/GenBank/DDBJ whole genome shotgun (WGS) entry which is preliminary data.</text>
</comment>
<dbReference type="AlphaFoldDB" id="A0A7X6DMV6"/>
<reference evidence="3 4" key="1">
    <citation type="journal article" date="2020" name="Nature">
        <title>Bacterial chemolithoautotrophy via manganese oxidation.</title>
        <authorList>
            <person name="Yu H."/>
            <person name="Leadbetter J.R."/>
        </authorList>
    </citation>
    <scope>NUCLEOTIDE SEQUENCE [LARGE SCALE GENOMIC DNA]</scope>
    <source>
        <strain evidence="3 4">Mn-1</strain>
    </source>
</reference>